<dbReference type="EMBL" id="HBIC01040203">
    <property type="protein sequence ID" value="CAE0291810.1"/>
    <property type="molecule type" value="Transcribed_RNA"/>
</dbReference>
<evidence type="ECO:0000313" key="1">
    <source>
        <dbReference type="EMBL" id="CAE0291810.1"/>
    </source>
</evidence>
<protein>
    <submittedName>
        <fullName evidence="1">Uncharacterized protein</fullName>
    </submittedName>
</protein>
<reference evidence="1" key="1">
    <citation type="submission" date="2021-01" db="EMBL/GenBank/DDBJ databases">
        <authorList>
            <person name="Corre E."/>
            <person name="Pelletier E."/>
            <person name="Niang G."/>
            <person name="Scheremetjew M."/>
            <person name="Finn R."/>
            <person name="Kale V."/>
            <person name="Holt S."/>
            <person name="Cochrane G."/>
            <person name="Meng A."/>
            <person name="Brown T."/>
            <person name="Cohen L."/>
        </authorList>
    </citation>
    <scope>NUCLEOTIDE SEQUENCE</scope>
    <source>
        <strain evidence="1">CCAP 955/1</strain>
    </source>
</reference>
<sequence>MSFASFTIGLVFSTAASIWSFEKLRDRRLLFDKKFTETEVMNYLYKMKLRNKMDTAREGGERGLLDETRVLVNEHVVKNVHSASNNLFSSQPLQAFKKFIEENTK</sequence>
<name>A0A7S3HCU5_9STRA</name>
<proteinExistence type="predicted"/>
<organism evidence="1">
    <name type="scientific">Spumella elongata</name>
    <dbReference type="NCBI Taxonomy" id="89044"/>
    <lineage>
        <taxon>Eukaryota</taxon>
        <taxon>Sar</taxon>
        <taxon>Stramenopiles</taxon>
        <taxon>Ochrophyta</taxon>
        <taxon>Chrysophyceae</taxon>
        <taxon>Chromulinales</taxon>
        <taxon>Chromulinaceae</taxon>
        <taxon>Spumella</taxon>
    </lineage>
</organism>
<accession>A0A7S3HCU5</accession>
<gene>
    <name evidence="1" type="ORF">SELO1098_LOCUS20656</name>
</gene>
<dbReference type="AlphaFoldDB" id="A0A7S3HCU5"/>